<dbReference type="PANTHER" id="PTHR10357">
    <property type="entry name" value="ALPHA-AMYLASE FAMILY MEMBER"/>
    <property type="match status" value="1"/>
</dbReference>
<dbReference type="RefSeq" id="WP_084116327.1">
    <property type="nucleotide sequence ID" value="NZ_FWXH01000009.1"/>
</dbReference>
<reference evidence="5 6" key="1">
    <citation type="submission" date="2017-04" db="EMBL/GenBank/DDBJ databases">
        <authorList>
            <person name="Afonso C.L."/>
            <person name="Miller P.J."/>
            <person name="Scott M.A."/>
            <person name="Spackman E."/>
            <person name="Goraichik I."/>
            <person name="Dimitrov K.M."/>
            <person name="Suarez D.L."/>
            <person name="Swayne D.E."/>
        </authorList>
    </citation>
    <scope>NUCLEOTIDE SEQUENCE [LARGE SCALE GENOMIC DNA]</scope>
    <source>
        <strain evidence="5 6">DSM 12555</strain>
    </source>
</reference>
<dbReference type="SUPFAM" id="SSF51011">
    <property type="entry name" value="Glycosyl hydrolase domain"/>
    <property type="match status" value="1"/>
</dbReference>
<name>A0A1W1XNP3_9CLOT</name>
<dbReference type="Proteomes" id="UP000192468">
    <property type="component" value="Unassembled WGS sequence"/>
</dbReference>
<dbReference type="GO" id="GO:0009313">
    <property type="term" value="P:oligosaccharide catabolic process"/>
    <property type="evidence" value="ECO:0007669"/>
    <property type="project" value="TreeGrafter"/>
</dbReference>
<evidence type="ECO:0000259" key="4">
    <source>
        <dbReference type="SMART" id="SM00642"/>
    </source>
</evidence>
<keyword evidence="2" id="KW-0378">Hydrolase</keyword>
<protein>
    <submittedName>
        <fullName evidence="5">Oligo-1,6-glucosidase</fullName>
    </submittedName>
</protein>
<dbReference type="STRING" id="1121291.SAMN02745134_02503"/>
<dbReference type="EMBL" id="FWXH01000009">
    <property type="protein sequence ID" value="SMC25600.1"/>
    <property type="molecule type" value="Genomic_DNA"/>
</dbReference>
<dbReference type="Pfam" id="PF23915">
    <property type="entry name" value="SusG_C"/>
    <property type="match status" value="1"/>
</dbReference>
<evidence type="ECO:0000313" key="6">
    <source>
        <dbReference type="Proteomes" id="UP000192468"/>
    </source>
</evidence>
<dbReference type="PANTHER" id="PTHR10357:SF179">
    <property type="entry name" value="NEUTRAL AND BASIC AMINO ACID TRANSPORT PROTEIN RBAT"/>
    <property type="match status" value="1"/>
</dbReference>
<evidence type="ECO:0000313" key="5">
    <source>
        <dbReference type="EMBL" id="SMC25600.1"/>
    </source>
</evidence>
<dbReference type="FunFam" id="3.20.20.80:FF:000064">
    <property type="entry name" value="Oligo-1,6-glucosidase"/>
    <property type="match status" value="2"/>
</dbReference>
<dbReference type="CDD" id="cd11333">
    <property type="entry name" value="AmyAc_SI_OligoGlu_DGase"/>
    <property type="match status" value="1"/>
</dbReference>
<dbReference type="SMART" id="SM00642">
    <property type="entry name" value="Aamy"/>
    <property type="match status" value="1"/>
</dbReference>
<comment type="similarity">
    <text evidence="1">Belongs to the glycosyl hydrolase 13 family.</text>
</comment>
<evidence type="ECO:0000256" key="2">
    <source>
        <dbReference type="ARBA" id="ARBA00022801"/>
    </source>
</evidence>
<dbReference type="Gene3D" id="3.20.20.80">
    <property type="entry name" value="Glycosidases"/>
    <property type="match status" value="1"/>
</dbReference>
<dbReference type="Gene3D" id="2.60.40.1180">
    <property type="entry name" value="Golgi alpha-mannosidase II"/>
    <property type="match status" value="1"/>
</dbReference>
<dbReference type="Gene3D" id="3.90.400.10">
    <property type="entry name" value="Oligo-1,6-glucosidase, Domain 2"/>
    <property type="match status" value="1"/>
</dbReference>
<dbReference type="InterPro" id="IPR017853">
    <property type="entry name" value="GH"/>
</dbReference>
<accession>A0A1W1XNP3</accession>
<sequence>MKKQWWHNKIAYQIYPKSFNDTNGDGIGDIRGIIEKLDYLKELGIDIIWISPIYKSPFVDQGYDISDYYSIAKAFGTMEEFEELLAKAKKRNMYIVMDLVINHCSNEHEWFQKALSEPDGEYAGYFYFEKGKNGNPPSNYRSYFGGSVWEPIEGTDKYYLHSFAKEQPDLNWNNPKLKKELFKMINWWLDKGLAGFRIDAIMNIKKNLDFPDYQVDGNDGLTSITKMIEESSGIGDMLQEMKHETFEKYDAFTVAEVFNMREDEVEDFIGDDGHFSTMFDFSAHSLTFGEHGWYDSKPIEFNSWRSAIFESQTRCQGIGFLANIIENHDEPRGICRYLPEYALNDAGVKMLGTTSVLLRGIPFIYQGQEIGMRNCHMQNIEEYNDIDTKNQYYSALKAGLSNEEALDVCYVNSRDNARTPMQWSMEKNAGFSEGNPWLKVNPNYLQINVEAQINDENSILKYYQKLISLRKSEEYGEVFIYGDFCPAYLDKDKVYAFYRKLNDKKILVAANFGQDDVALELEKENKEVLLSNMGRKSLPFGTTLTLKSCEVVVVLYLK</sequence>
<dbReference type="InterPro" id="IPR045857">
    <property type="entry name" value="O16G_dom_2"/>
</dbReference>
<dbReference type="InterPro" id="IPR056300">
    <property type="entry name" value="SusG-like_C"/>
</dbReference>
<gene>
    <name evidence="5" type="ORF">SAMN02745134_02503</name>
</gene>
<dbReference type="InterPro" id="IPR013780">
    <property type="entry name" value="Glyco_hydro_b"/>
</dbReference>
<dbReference type="SUPFAM" id="SSF51445">
    <property type="entry name" value="(Trans)glycosidases"/>
    <property type="match status" value="1"/>
</dbReference>
<dbReference type="AlphaFoldDB" id="A0A1W1XNP3"/>
<dbReference type="GO" id="GO:0004556">
    <property type="term" value="F:alpha-amylase activity"/>
    <property type="evidence" value="ECO:0007669"/>
    <property type="project" value="TreeGrafter"/>
</dbReference>
<feature type="domain" description="Glycosyl hydrolase family 13 catalytic" evidence="4">
    <location>
        <begin position="13"/>
        <end position="418"/>
    </location>
</feature>
<dbReference type="FunFam" id="3.90.400.10:FF:000002">
    <property type="entry name" value="Sucrose isomerase"/>
    <property type="match status" value="1"/>
</dbReference>
<dbReference type="InterPro" id="IPR006047">
    <property type="entry name" value="GH13_cat_dom"/>
</dbReference>
<keyword evidence="3" id="KW-0326">Glycosidase</keyword>
<evidence type="ECO:0000256" key="1">
    <source>
        <dbReference type="ARBA" id="ARBA00008061"/>
    </source>
</evidence>
<proteinExistence type="inferred from homology"/>
<keyword evidence="6" id="KW-1185">Reference proteome</keyword>
<evidence type="ECO:0000256" key="3">
    <source>
        <dbReference type="ARBA" id="ARBA00023295"/>
    </source>
</evidence>
<dbReference type="Pfam" id="PF00128">
    <property type="entry name" value="Alpha-amylase"/>
    <property type="match status" value="1"/>
</dbReference>
<organism evidence="5 6">
    <name type="scientific">Clostridium acidisoli DSM 12555</name>
    <dbReference type="NCBI Taxonomy" id="1121291"/>
    <lineage>
        <taxon>Bacteria</taxon>
        <taxon>Bacillati</taxon>
        <taxon>Bacillota</taxon>
        <taxon>Clostridia</taxon>
        <taxon>Eubacteriales</taxon>
        <taxon>Clostridiaceae</taxon>
        <taxon>Clostridium</taxon>
    </lineage>
</organism>
<dbReference type="OrthoDB" id="9805159at2"/>